<proteinExistence type="predicted"/>
<accession>A0A409WV79</accession>
<reference evidence="1 2" key="1">
    <citation type="journal article" date="2018" name="Evol. Lett.">
        <title>Horizontal gene cluster transfer increased hallucinogenic mushroom diversity.</title>
        <authorList>
            <person name="Reynolds H.T."/>
            <person name="Vijayakumar V."/>
            <person name="Gluck-Thaler E."/>
            <person name="Korotkin H.B."/>
            <person name="Matheny P.B."/>
            <person name="Slot J.C."/>
        </authorList>
    </citation>
    <scope>NUCLEOTIDE SEQUENCE [LARGE SCALE GENOMIC DNA]</scope>
    <source>
        <strain evidence="1 2">2631</strain>
    </source>
</reference>
<dbReference type="InterPro" id="IPR011990">
    <property type="entry name" value="TPR-like_helical_dom_sf"/>
</dbReference>
<sequence length="519" mass="57598">MIETLLDNKLDASPPNSQDLISSKFIYHGKSNGAESSTQEIPPFLGTGLAGCTADIDGNSPIAIDNLINNEDSEEASEIVAPATSLMAECKAELSLSNFETAIFLFCQVFGSLPMTHPLQIDAMRYLASALGARLMYTNQNEDFAEYSSLRLQNRDQVISPNQDTTDIRQEDETDTQDTLELAKGSLINFQKSTSLHVLDTVIFLVQQSLPHLSFGSTTRYVSFTTLVDGLYARFYHLHDTTAGDLGEAICSLQDAMVFRTKQVQKHSFTNTRIRLCGSLIERLNLTGNISGLQRALVWLKAGNTEDTRNTTSAHQQYSSAMKLYEQFTEYGNMGDLNTAVTLFREVIAERPERTEGYVAGVHNLVSLVAVLLEHDGQQSDLGEAICFDRQAVGPRLSPPPDRYMSLDSLANALQTRFDQRGERSDLDEVISLHRQALELRLAPHPEHSRSLSNLANALRKRCIQGGEQGDLDEAISLHRQALELRPALHPDRSVSLNNLGLVLWTRFNQHGKQGDLDE</sequence>
<evidence type="ECO:0000313" key="1">
    <source>
        <dbReference type="EMBL" id="PPQ82423.1"/>
    </source>
</evidence>
<organism evidence="1 2">
    <name type="scientific">Psilocybe cyanescens</name>
    <dbReference type="NCBI Taxonomy" id="93625"/>
    <lineage>
        <taxon>Eukaryota</taxon>
        <taxon>Fungi</taxon>
        <taxon>Dikarya</taxon>
        <taxon>Basidiomycota</taxon>
        <taxon>Agaricomycotina</taxon>
        <taxon>Agaricomycetes</taxon>
        <taxon>Agaricomycetidae</taxon>
        <taxon>Agaricales</taxon>
        <taxon>Agaricineae</taxon>
        <taxon>Strophariaceae</taxon>
        <taxon>Psilocybe</taxon>
    </lineage>
</organism>
<dbReference type="Pfam" id="PF13176">
    <property type="entry name" value="TPR_7"/>
    <property type="match status" value="1"/>
</dbReference>
<dbReference type="Pfam" id="PF13374">
    <property type="entry name" value="TPR_10"/>
    <property type="match status" value="1"/>
</dbReference>
<evidence type="ECO:0008006" key="3">
    <source>
        <dbReference type="Google" id="ProtNLM"/>
    </source>
</evidence>
<protein>
    <recommendedName>
        <fullName evidence="3">Kinesin light chain</fullName>
    </recommendedName>
</protein>
<gene>
    <name evidence="1" type="ORF">CVT25_008370</name>
</gene>
<dbReference type="SUPFAM" id="SSF48452">
    <property type="entry name" value="TPR-like"/>
    <property type="match status" value="1"/>
</dbReference>
<keyword evidence="2" id="KW-1185">Reference proteome</keyword>
<dbReference type="InterPro" id="IPR019734">
    <property type="entry name" value="TPR_rpt"/>
</dbReference>
<dbReference type="InParanoid" id="A0A409WV79"/>
<dbReference type="EMBL" id="NHYD01003142">
    <property type="protein sequence ID" value="PPQ82423.1"/>
    <property type="molecule type" value="Genomic_DNA"/>
</dbReference>
<dbReference type="STRING" id="93625.A0A409WV79"/>
<feature type="non-terminal residue" evidence="1">
    <location>
        <position position="519"/>
    </location>
</feature>
<name>A0A409WV79_PSICY</name>
<dbReference type="Gene3D" id="1.25.40.10">
    <property type="entry name" value="Tetratricopeptide repeat domain"/>
    <property type="match status" value="1"/>
</dbReference>
<dbReference type="OrthoDB" id="3217196at2759"/>
<dbReference type="Proteomes" id="UP000283269">
    <property type="component" value="Unassembled WGS sequence"/>
</dbReference>
<dbReference type="AlphaFoldDB" id="A0A409WV79"/>
<evidence type="ECO:0000313" key="2">
    <source>
        <dbReference type="Proteomes" id="UP000283269"/>
    </source>
</evidence>
<comment type="caution">
    <text evidence="1">The sequence shown here is derived from an EMBL/GenBank/DDBJ whole genome shotgun (WGS) entry which is preliminary data.</text>
</comment>